<dbReference type="SUPFAM" id="SSF55874">
    <property type="entry name" value="ATPase domain of HSP90 chaperone/DNA topoisomerase II/histidine kinase"/>
    <property type="match status" value="1"/>
</dbReference>
<dbReference type="SMART" id="SM00387">
    <property type="entry name" value="HATPase_c"/>
    <property type="match status" value="1"/>
</dbReference>
<evidence type="ECO:0000256" key="3">
    <source>
        <dbReference type="ARBA" id="ARBA00023012"/>
    </source>
</evidence>
<dbReference type="Proteomes" id="UP001482520">
    <property type="component" value="Unassembled WGS sequence"/>
</dbReference>
<dbReference type="Pfam" id="PF02518">
    <property type="entry name" value="HATPase_c"/>
    <property type="match status" value="1"/>
</dbReference>
<dbReference type="EMBL" id="JBEGDP010000030">
    <property type="protein sequence ID" value="MEQ7849164.1"/>
    <property type="molecule type" value="Genomic_DNA"/>
</dbReference>
<dbReference type="InterPro" id="IPR036890">
    <property type="entry name" value="HATPase_C_sf"/>
</dbReference>
<comment type="caution">
    <text evidence="6">The sequence shown here is derived from an EMBL/GenBank/DDBJ whole genome shotgun (WGS) entry which is preliminary data.</text>
</comment>
<reference evidence="6 7" key="1">
    <citation type="submission" date="2024-02" db="EMBL/GenBank/DDBJ databases">
        <title>Full genome sequence of Nocardioides kribbensis.</title>
        <authorList>
            <person name="Poletto B.L."/>
            <person name="Silva G."/>
            <person name="Galante D."/>
            <person name="Campos K.R."/>
            <person name="Santos M.B.N."/>
            <person name="Sacchi C.T."/>
        </authorList>
    </citation>
    <scope>NUCLEOTIDE SEQUENCE [LARGE SCALE GENOMIC DNA]</scope>
    <source>
        <strain evidence="6 7">O4R</strain>
    </source>
</reference>
<dbReference type="CDD" id="cd16917">
    <property type="entry name" value="HATPase_UhpB-NarQ-NarX-like"/>
    <property type="match status" value="1"/>
</dbReference>
<dbReference type="Gene3D" id="3.30.450.40">
    <property type="match status" value="1"/>
</dbReference>
<protein>
    <submittedName>
        <fullName evidence="6">GAF domain-containing protein</fullName>
    </submittedName>
</protein>
<dbReference type="InterPro" id="IPR003018">
    <property type="entry name" value="GAF"/>
</dbReference>
<evidence type="ECO:0000259" key="5">
    <source>
        <dbReference type="SMART" id="SM00387"/>
    </source>
</evidence>
<evidence type="ECO:0000313" key="6">
    <source>
        <dbReference type="EMBL" id="MEQ7849164.1"/>
    </source>
</evidence>
<dbReference type="Gene3D" id="1.20.5.1930">
    <property type="match status" value="1"/>
</dbReference>
<proteinExistence type="predicted"/>
<dbReference type="PANTHER" id="PTHR24421">
    <property type="entry name" value="NITRATE/NITRITE SENSOR PROTEIN NARX-RELATED"/>
    <property type="match status" value="1"/>
</dbReference>
<dbReference type="PANTHER" id="PTHR24421:SF56">
    <property type="entry name" value="OXYGEN SENSOR HISTIDINE KINASE RESPONSE REGULATOR DOST"/>
    <property type="match status" value="1"/>
</dbReference>
<gene>
    <name evidence="6" type="ORF">V6R90_17955</name>
</gene>
<accession>A0ABV1P337</accession>
<evidence type="ECO:0000259" key="4">
    <source>
        <dbReference type="SMART" id="SM00065"/>
    </source>
</evidence>
<dbReference type="Gene3D" id="3.30.565.10">
    <property type="entry name" value="Histidine kinase-like ATPase, C-terminal domain"/>
    <property type="match status" value="1"/>
</dbReference>
<keyword evidence="3" id="KW-0902">Two-component regulatory system</keyword>
<evidence type="ECO:0000256" key="2">
    <source>
        <dbReference type="ARBA" id="ARBA00022777"/>
    </source>
</evidence>
<dbReference type="Pfam" id="PF07730">
    <property type="entry name" value="HisKA_3"/>
    <property type="match status" value="1"/>
</dbReference>
<keyword evidence="1" id="KW-0808">Transferase</keyword>
<sequence>MPHRRLDLSGSTHALLDAVVAISSDLDLHSVLLRIVESAAELTGAQYAALGVIGRDGDLSDFVTTGLDDAEREAIGAPPHGRGILRLLVDHPEPLRLQDLSAHPASYGFPAHHPPMRTFLGVPVRVRGAVFGNLYLTQKSPVEGVAEPEPGFTDEDVALVEALASAAGFVIGNARAYGLSERRREWLEAAAVLGEHLQPPVDRGDTLVRVAEATRTVGRARAAAVLRLPTGPQAPTIVALACHEAQREAFTDLLEAALPLVAGHVDAVEGPLPEPVDLEVEGQAVVLVPVRTHLTSPVALAVVTDLAHGPQDVEERELLVSFADQAALSLDRAQALAERAQMAVVSDRERIARDLHDVVIQRLFATGLQLQGVGMLTTDREVAARVDRAVDDLDATIRDIRGTIFALRHRSVATLRDELDELVGDAAPLLGFTPLLRTEGPVDTAVPARVREHLLPVLREALSNIARHAEAGAAWVTLGVDDGEVTLRVEDDGRGLPVERVESGLRNAAHRAEGLGGSLELAPREPRGTVLVWRARAGS</sequence>
<keyword evidence="2" id="KW-0418">Kinase</keyword>
<feature type="domain" description="Histidine kinase/HSP90-like ATPase" evidence="5">
    <location>
        <begin position="449"/>
        <end position="539"/>
    </location>
</feature>
<evidence type="ECO:0000256" key="1">
    <source>
        <dbReference type="ARBA" id="ARBA00022679"/>
    </source>
</evidence>
<dbReference type="RefSeq" id="WP_349805477.1">
    <property type="nucleotide sequence ID" value="NZ_JBEGDP010000030.1"/>
</dbReference>
<dbReference type="InterPro" id="IPR029016">
    <property type="entry name" value="GAF-like_dom_sf"/>
</dbReference>
<dbReference type="Pfam" id="PF13185">
    <property type="entry name" value="GAF_2"/>
    <property type="match status" value="1"/>
</dbReference>
<organism evidence="6 7">
    <name type="scientific">Nocardioides kribbensis</name>
    <dbReference type="NCBI Taxonomy" id="305517"/>
    <lineage>
        <taxon>Bacteria</taxon>
        <taxon>Bacillati</taxon>
        <taxon>Actinomycetota</taxon>
        <taxon>Actinomycetes</taxon>
        <taxon>Propionibacteriales</taxon>
        <taxon>Nocardioidaceae</taxon>
        <taxon>Nocardioides</taxon>
    </lineage>
</organism>
<feature type="domain" description="GAF" evidence="4">
    <location>
        <begin position="27"/>
        <end position="181"/>
    </location>
</feature>
<evidence type="ECO:0000313" key="7">
    <source>
        <dbReference type="Proteomes" id="UP001482520"/>
    </source>
</evidence>
<dbReference type="InterPro" id="IPR050482">
    <property type="entry name" value="Sensor_HK_TwoCompSys"/>
</dbReference>
<dbReference type="SUPFAM" id="SSF55781">
    <property type="entry name" value="GAF domain-like"/>
    <property type="match status" value="2"/>
</dbReference>
<dbReference type="InterPro" id="IPR003594">
    <property type="entry name" value="HATPase_dom"/>
</dbReference>
<name>A0ABV1P337_9ACTN</name>
<dbReference type="InterPro" id="IPR011712">
    <property type="entry name" value="Sig_transdc_His_kin_sub3_dim/P"/>
</dbReference>
<keyword evidence="7" id="KW-1185">Reference proteome</keyword>
<dbReference type="SMART" id="SM00065">
    <property type="entry name" value="GAF"/>
    <property type="match status" value="1"/>
</dbReference>